<accession>A0A1M6Q1K9</accession>
<dbReference type="OrthoDB" id="581382at2"/>
<evidence type="ECO:0000313" key="2">
    <source>
        <dbReference type="Proteomes" id="UP000183952"/>
    </source>
</evidence>
<dbReference type="RefSeq" id="WP_072903825.1">
    <property type="nucleotide sequence ID" value="NZ_FRAD01000015.1"/>
</dbReference>
<organism evidence="1 2">
    <name type="scientific">Hathewaya proteolytica DSM 3090</name>
    <dbReference type="NCBI Taxonomy" id="1121331"/>
    <lineage>
        <taxon>Bacteria</taxon>
        <taxon>Bacillati</taxon>
        <taxon>Bacillota</taxon>
        <taxon>Clostridia</taxon>
        <taxon>Eubacteriales</taxon>
        <taxon>Clostridiaceae</taxon>
        <taxon>Hathewaya</taxon>
    </lineage>
</organism>
<dbReference type="Proteomes" id="UP000183952">
    <property type="component" value="Unassembled WGS sequence"/>
</dbReference>
<dbReference type="AlphaFoldDB" id="A0A1M6Q1K9"/>
<sequence length="259" mass="29744">MVHLDFKTKKNGMPVLSKKDIEELAEIIISDYKPDMIDKAKALDAEHFLEFYADLQMDYQDLTHNQSILGMMVFNDGHVPVYDANNNKAKMIPVDEGTVLSDNSLLNEEQLPRERFTLAHEVGHWLLHRQMYIIDKNQISLFDNMPDERTTAIKCRKCDIESTGRKNLLTDDDWMEWQADYLASALLMPKKSFINEIILHAKEAGMYQYVYDLGIDPKYSAWVDNVITKVAGTFEVSLTAAIIRINNLGFGVSKQYSIL</sequence>
<keyword evidence="2" id="KW-1185">Reference proteome</keyword>
<proteinExistence type="predicted"/>
<reference evidence="1 2" key="1">
    <citation type="submission" date="2016-11" db="EMBL/GenBank/DDBJ databases">
        <authorList>
            <person name="Jaros S."/>
            <person name="Januszkiewicz K."/>
            <person name="Wedrychowicz H."/>
        </authorList>
    </citation>
    <scope>NUCLEOTIDE SEQUENCE [LARGE SCALE GENOMIC DNA]</scope>
    <source>
        <strain evidence="1 2">DSM 3090</strain>
    </source>
</reference>
<dbReference type="STRING" id="1121331.SAMN02745248_01864"/>
<dbReference type="PANTHER" id="PTHR43236">
    <property type="entry name" value="ANTITOXIN HIGA1"/>
    <property type="match status" value="1"/>
</dbReference>
<dbReference type="InterPro" id="IPR052345">
    <property type="entry name" value="Rad_response_metalloprotease"/>
</dbReference>
<name>A0A1M6Q1K9_9CLOT</name>
<evidence type="ECO:0000313" key="1">
    <source>
        <dbReference type="EMBL" id="SHK14125.1"/>
    </source>
</evidence>
<dbReference type="PANTHER" id="PTHR43236:SF2">
    <property type="entry name" value="BLL0069 PROTEIN"/>
    <property type="match status" value="1"/>
</dbReference>
<gene>
    <name evidence="1" type="ORF">SAMN02745248_01864</name>
</gene>
<dbReference type="EMBL" id="FRAD01000015">
    <property type="protein sequence ID" value="SHK14125.1"/>
    <property type="molecule type" value="Genomic_DNA"/>
</dbReference>
<protein>
    <submittedName>
        <fullName evidence="1">Uncharacterized protein</fullName>
    </submittedName>
</protein>
<dbReference type="Gene3D" id="1.10.10.2910">
    <property type="match status" value="1"/>
</dbReference>